<keyword evidence="3" id="KW-1185">Reference proteome</keyword>
<evidence type="ECO:0000256" key="1">
    <source>
        <dbReference type="SAM" id="SignalP"/>
    </source>
</evidence>
<proteinExistence type="predicted"/>
<name>A0ABQ8Q2L5_9AGAR</name>
<comment type="caution">
    <text evidence="2">The sequence shown here is derived from an EMBL/GenBank/DDBJ whole genome shotgun (WGS) entry which is preliminary data.</text>
</comment>
<feature type="chain" id="PRO_5045513948" evidence="1">
    <location>
        <begin position="22"/>
        <end position="131"/>
    </location>
</feature>
<keyword evidence="1" id="KW-0732">Signal</keyword>
<gene>
    <name evidence="2" type="ORF">F5050DRAFT_891140</name>
</gene>
<organism evidence="2 3">
    <name type="scientific">Lentinula boryana</name>
    <dbReference type="NCBI Taxonomy" id="40481"/>
    <lineage>
        <taxon>Eukaryota</taxon>
        <taxon>Fungi</taxon>
        <taxon>Dikarya</taxon>
        <taxon>Basidiomycota</taxon>
        <taxon>Agaricomycotina</taxon>
        <taxon>Agaricomycetes</taxon>
        <taxon>Agaricomycetidae</taxon>
        <taxon>Agaricales</taxon>
        <taxon>Marasmiineae</taxon>
        <taxon>Omphalotaceae</taxon>
        <taxon>Lentinula</taxon>
    </lineage>
</organism>
<dbReference type="EMBL" id="MU790836">
    <property type="protein sequence ID" value="KAJ3992640.1"/>
    <property type="molecule type" value="Genomic_DNA"/>
</dbReference>
<sequence length="131" mass="13802">MRFAFAVAFAALSIVATPALAAQKSKPSSVPSTGFLCPEAAANGKPQIPDLCDTPPHSNSMFGCTFRGNTSSTSTLKCVYDVLTGECTSAEEDCPKSALDLSKRSISVKRSTIPAPPVPVARKMHRSSNRL</sequence>
<dbReference type="Proteomes" id="UP001163828">
    <property type="component" value="Unassembled WGS sequence"/>
</dbReference>
<protein>
    <submittedName>
        <fullName evidence="2">Uncharacterized protein</fullName>
    </submittedName>
</protein>
<reference evidence="2" key="1">
    <citation type="submission" date="2022-08" db="EMBL/GenBank/DDBJ databases">
        <authorList>
            <consortium name="DOE Joint Genome Institute"/>
            <person name="Min B."/>
            <person name="Riley R."/>
            <person name="Sierra-Patev S."/>
            <person name="Naranjo-Ortiz M."/>
            <person name="Looney B."/>
            <person name="Konkel Z."/>
            <person name="Slot J.C."/>
            <person name="Sakamoto Y."/>
            <person name="Steenwyk J.L."/>
            <person name="Rokas A."/>
            <person name="Carro J."/>
            <person name="Camarero S."/>
            <person name="Ferreira P."/>
            <person name="Molpeceres G."/>
            <person name="Ruiz-Duenas F.J."/>
            <person name="Serrano A."/>
            <person name="Henrissat B."/>
            <person name="Drula E."/>
            <person name="Hughes K.W."/>
            <person name="Mata J.L."/>
            <person name="Ishikawa N.K."/>
            <person name="Vargas-Isla R."/>
            <person name="Ushijima S."/>
            <person name="Smith C.A."/>
            <person name="Ahrendt S."/>
            <person name="Andreopoulos W."/>
            <person name="He G."/>
            <person name="Labutti K."/>
            <person name="Lipzen A."/>
            <person name="Ng V."/>
            <person name="Sandor L."/>
            <person name="Barry K."/>
            <person name="Martinez A.T."/>
            <person name="Xiao Y."/>
            <person name="Gibbons J.G."/>
            <person name="Terashima K."/>
            <person name="Hibbett D.S."/>
            <person name="Grigoriev I.V."/>
        </authorList>
    </citation>
    <scope>NUCLEOTIDE SEQUENCE</scope>
    <source>
        <strain evidence="2">TFB10827</strain>
    </source>
</reference>
<accession>A0ABQ8Q2L5</accession>
<feature type="signal peptide" evidence="1">
    <location>
        <begin position="1"/>
        <end position="21"/>
    </location>
</feature>
<evidence type="ECO:0000313" key="3">
    <source>
        <dbReference type="Proteomes" id="UP001163828"/>
    </source>
</evidence>
<evidence type="ECO:0000313" key="2">
    <source>
        <dbReference type="EMBL" id="KAJ3992640.1"/>
    </source>
</evidence>